<dbReference type="EMBL" id="CP127294">
    <property type="protein sequence ID" value="WIX81727.1"/>
    <property type="molecule type" value="Genomic_DNA"/>
</dbReference>
<protein>
    <submittedName>
        <fullName evidence="1">Uncharacterized protein</fullName>
    </submittedName>
</protein>
<evidence type="ECO:0000313" key="2">
    <source>
        <dbReference type="Proteomes" id="UP001236014"/>
    </source>
</evidence>
<dbReference type="Proteomes" id="UP001236014">
    <property type="component" value="Chromosome"/>
</dbReference>
<reference evidence="1 2" key="1">
    <citation type="submission" date="2023-06" db="EMBL/GenBank/DDBJ databases">
        <authorList>
            <person name="Oyuntsetseg B."/>
            <person name="Kim S.B."/>
        </authorList>
    </citation>
    <scope>NUCLEOTIDE SEQUENCE [LARGE SCALE GENOMIC DNA]</scope>
    <source>
        <strain evidence="1 2">2-15</strain>
    </source>
</reference>
<dbReference type="RefSeq" id="WP_285972311.1">
    <property type="nucleotide sequence ID" value="NZ_CP127294.1"/>
</dbReference>
<sequence length="102" mass="11478">MDYYPSTPEEEEKLHRALTSGAQYQLEVKTTIIVLDEDELVRQAREKIESARFENDSSRAHMLEVVGSDPAEAIGALLSIYNIIDTNAAICRSSSHKIRLMP</sequence>
<name>A0A9Y2IKE6_9PSEU</name>
<organism evidence="1 2">
    <name type="scientific">Amycolatopsis carbonis</name>
    <dbReference type="NCBI Taxonomy" id="715471"/>
    <lineage>
        <taxon>Bacteria</taxon>
        <taxon>Bacillati</taxon>
        <taxon>Actinomycetota</taxon>
        <taxon>Actinomycetes</taxon>
        <taxon>Pseudonocardiales</taxon>
        <taxon>Pseudonocardiaceae</taxon>
        <taxon>Amycolatopsis</taxon>
    </lineage>
</organism>
<evidence type="ECO:0000313" key="1">
    <source>
        <dbReference type="EMBL" id="WIX81727.1"/>
    </source>
</evidence>
<proteinExistence type="predicted"/>
<gene>
    <name evidence="1" type="ORF">QRX50_13665</name>
</gene>
<dbReference type="KEGG" id="acab:QRX50_13665"/>
<accession>A0A9Y2IKE6</accession>
<dbReference type="AlphaFoldDB" id="A0A9Y2IKE6"/>
<keyword evidence="2" id="KW-1185">Reference proteome</keyword>